<dbReference type="OrthoDB" id="105769at2157"/>
<evidence type="ECO:0000313" key="2">
    <source>
        <dbReference type="Proteomes" id="UP000000365"/>
    </source>
</evidence>
<dbReference type="RefSeq" id="WP_011833576.1">
    <property type="nucleotide sequence ID" value="NC_008942.1"/>
</dbReference>
<sequence length="190" mass="22361">MGLVSKFLRVFGIVFEEEPDENTPEETKAKFEEIGRAFEDHIQDLIFKNNGRREYFALEYRTPDYYNAKNGIYAESNLDPDFRIRYNPTGDVFAVECKFRSGYAKDKQGRPILSWSKPAQFARYQKYQQEKNIPVYVVIGLGGEPENPEMIYCIPLSDIKYPQLYPSVLKKYEHPPTELFFWNTKEKRLG</sequence>
<dbReference type="Proteomes" id="UP000000365">
    <property type="component" value="Chromosome"/>
</dbReference>
<organism evidence="1 2">
    <name type="scientific">Methanocorpusculum labreanum (strain ATCC 43576 / DSM 4855 / Z)</name>
    <dbReference type="NCBI Taxonomy" id="410358"/>
    <lineage>
        <taxon>Archaea</taxon>
        <taxon>Methanobacteriati</taxon>
        <taxon>Methanobacteriota</taxon>
        <taxon>Stenosarchaea group</taxon>
        <taxon>Methanomicrobia</taxon>
        <taxon>Methanomicrobiales</taxon>
        <taxon>Methanocorpusculaceae</taxon>
        <taxon>Methanocorpusculum</taxon>
    </lineage>
</organism>
<reference evidence="1 2" key="1">
    <citation type="journal article" date="2009" name="Stand. Genomic Sci.">
        <title>Complete genome sequence of Methanocorpusculum labreanum type strain Z.</title>
        <authorList>
            <person name="Anderson I.J."/>
            <person name="Sieprawska-Lupa M."/>
            <person name="Goltsman E."/>
            <person name="Lapidus A."/>
            <person name="Copeland A."/>
            <person name="Glavina Del Rio T."/>
            <person name="Tice H."/>
            <person name="Dalin E."/>
            <person name="Barry K."/>
            <person name="Pitluck S."/>
            <person name="Hauser L."/>
            <person name="Land M."/>
            <person name="Lucas S."/>
            <person name="Richardson P."/>
            <person name="Whitman W.B."/>
            <person name="Kyrpides N.C."/>
        </authorList>
    </citation>
    <scope>NUCLEOTIDE SEQUENCE [LARGE SCALE GENOMIC DNA]</scope>
    <source>
        <strain evidence="2">ATCC 43576 / DSM 4855 / Z</strain>
    </source>
</reference>
<gene>
    <name evidence="1" type="ordered locus">Mlab_1204</name>
</gene>
<dbReference type="EMBL" id="CP000559">
    <property type="protein sequence ID" value="ABN07373.1"/>
    <property type="molecule type" value="Genomic_DNA"/>
</dbReference>
<dbReference type="KEGG" id="mla:Mlab_1204"/>
<evidence type="ECO:0000313" key="1">
    <source>
        <dbReference type="EMBL" id="ABN07373.1"/>
    </source>
</evidence>
<dbReference type="STRING" id="410358.Mlab_1204"/>
<dbReference type="eggNOG" id="arCOG03518">
    <property type="taxonomic scope" value="Archaea"/>
</dbReference>
<accession>A2SSR7</accession>
<dbReference type="AlphaFoldDB" id="A2SSR7"/>
<dbReference type="GeneID" id="4795335"/>
<keyword evidence="2" id="KW-1185">Reference proteome</keyword>
<protein>
    <submittedName>
        <fullName evidence="1">Uncharacterized protein</fullName>
    </submittedName>
</protein>
<name>A2SSR7_METLZ</name>
<dbReference type="HOGENOM" id="CLU_118412_0_0_2"/>
<proteinExistence type="predicted"/>